<sequence length="405" mass="43932">MSDLDPRLRERFTAYRNDVVTKVAGPGPDQARHLLRRRRRMTAVAVAAAAVVLVVAPVVANAALRGDQNRPVPAESVQPTAPSTSTPPTPPPTGSPTPTPSANAPAAPDGRISRAQLLATRVDLPSWQPGEMEGGCTTSKVRLQTDTKTVYVPELTDDEFEHGDVDGDGAVETIAIVACRYGEASAKQVVTFDRARDGRIVTVGRVVRTGDGFEDIRSVEITAAGSVEVRVADIVPCCGTPEYLRREQVRTYRWNGQRFSQTDGPTTFGGDPRLTDLRMTMTHKLVDVPGADTRRELTTVFTVTNAGPVDAAQVGFHSIEGGERTGGDWSRCDRDPASQANQPSCLLPGVPVGESRRYTFVQLVPGRPGPDAITRRFLVVHCDAQDRWWPDLKRTDNEVRSPLPL</sequence>
<reference evidence="3 4" key="1">
    <citation type="submission" date="2016-06" db="EMBL/GenBank/DDBJ databases">
        <authorList>
            <person name="Kjaerup R.B."/>
            <person name="Dalgaard T.S."/>
            <person name="Juul-Madsen H.R."/>
        </authorList>
    </citation>
    <scope>NUCLEOTIDE SEQUENCE [LARGE SCALE GENOMIC DNA]</scope>
    <source>
        <strain evidence="3 4">DSM 44871</strain>
    </source>
</reference>
<organism evidence="3 4">
    <name type="scientific">Micromonospora saelicesensis</name>
    <dbReference type="NCBI Taxonomy" id="285676"/>
    <lineage>
        <taxon>Bacteria</taxon>
        <taxon>Bacillati</taxon>
        <taxon>Actinomycetota</taxon>
        <taxon>Actinomycetes</taxon>
        <taxon>Micromonosporales</taxon>
        <taxon>Micromonosporaceae</taxon>
        <taxon>Micromonospora</taxon>
    </lineage>
</organism>
<dbReference type="Proteomes" id="UP000198864">
    <property type="component" value="Unassembled WGS sequence"/>
</dbReference>
<evidence type="ECO:0000256" key="2">
    <source>
        <dbReference type="SAM" id="Phobius"/>
    </source>
</evidence>
<dbReference type="EMBL" id="FMCR01000004">
    <property type="protein sequence ID" value="SCF19564.1"/>
    <property type="molecule type" value="Genomic_DNA"/>
</dbReference>
<dbReference type="STRING" id="285676.GA0070561_4166"/>
<keyword evidence="2" id="KW-0472">Membrane</keyword>
<protein>
    <submittedName>
        <fullName evidence="3">Uncharacterized protein</fullName>
    </submittedName>
</protein>
<evidence type="ECO:0000256" key="1">
    <source>
        <dbReference type="SAM" id="MobiDB-lite"/>
    </source>
</evidence>
<evidence type="ECO:0000313" key="3">
    <source>
        <dbReference type="EMBL" id="SCF19564.1"/>
    </source>
</evidence>
<evidence type="ECO:0000313" key="4">
    <source>
        <dbReference type="Proteomes" id="UP000198864"/>
    </source>
</evidence>
<keyword evidence="2" id="KW-1133">Transmembrane helix</keyword>
<feature type="compositionally biased region" description="Pro residues" evidence="1">
    <location>
        <begin position="85"/>
        <end position="99"/>
    </location>
</feature>
<keyword evidence="2" id="KW-0812">Transmembrane</keyword>
<feature type="transmembrane region" description="Helical" evidence="2">
    <location>
        <begin position="42"/>
        <end position="64"/>
    </location>
</feature>
<dbReference type="RefSeq" id="WP_091402542.1">
    <property type="nucleotide sequence ID" value="NZ_FMCR01000004.1"/>
</dbReference>
<dbReference type="AlphaFoldDB" id="A0A1C4YFT2"/>
<accession>A0A1C4YFT2</accession>
<feature type="region of interest" description="Disordered" evidence="1">
    <location>
        <begin position="69"/>
        <end position="108"/>
    </location>
</feature>
<gene>
    <name evidence="3" type="ORF">GA0070561_4166</name>
</gene>
<proteinExistence type="predicted"/>
<name>A0A1C4YFT2_9ACTN</name>